<dbReference type="OrthoDB" id="207175at2759"/>
<comment type="caution">
    <text evidence="8">The sequence shown here is derived from an EMBL/GenBank/DDBJ whole genome shotgun (WGS) entry which is preliminary data.</text>
</comment>
<protein>
    <submittedName>
        <fullName evidence="8">Integrase-type DNA-binding superfamily protein</fullName>
    </submittedName>
</protein>
<dbReference type="InterPro" id="IPR001471">
    <property type="entry name" value="AP2/ERF_dom"/>
</dbReference>
<keyword evidence="9" id="KW-1185">Reference proteome</keyword>
<dbReference type="InterPro" id="IPR016177">
    <property type="entry name" value="DNA-bd_dom_sf"/>
</dbReference>
<proteinExistence type="predicted"/>
<evidence type="ECO:0000259" key="7">
    <source>
        <dbReference type="PROSITE" id="PS51032"/>
    </source>
</evidence>
<dbReference type="GO" id="GO:0003677">
    <property type="term" value="F:DNA binding"/>
    <property type="evidence" value="ECO:0007669"/>
    <property type="project" value="UniProtKB-KW"/>
</dbReference>
<dbReference type="Proteomes" id="UP000585474">
    <property type="component" value="Unassembled WGS sequence"/>
</dbReference>
<keyword evidence="2" id="KW-0805">Transcription regulation</keyword>
<name>A0A7J0GH40_9ERIC</name>
<dbReference type="CDD" id="cd00018">
    <property type="entry name" value="AP2"/>
    <property type="match status" value="2"/>
</dbReference>
<evidence type="ECO:0000313" key="9">
    <source>
        <dbReference type="Proteomes" id="UP000585474"/>
    </source>
</evidence>
<evidence type="ECO:0000256" key="3">
    <source>
        <dbReference type="ARBA" id="ARBA00023125"/>
    </source>
</evidence>
<keyword evidence="3 8" id="KW-0238">DNA-binding</keyword>
<dbReference type="PANTHER" id="PTHR32467">
    <property type="entry name" value="AP2-LIKE ETHYLENE-RESPONSIVE TRANSCRIPTION FACTOR"/>
    <property type="match status" value="1"/>
</dbReference>
<dbReference type="GO" id="GO:0005634">
    <property type="term" value="C:nucleus"/>
    <property type="evidence" value="ECO:0007669"/>
    <property type="project" value="UniProtKB-SubCell"/>
</dbReference>
<evidence type="ECO:0000256" key="2">
    <source>
        <dbReference type="ARBA" id="ARBA00023015"/>
    </source>
</evidence>
<accession>A0A7J0GH40</accession>
<dbReference type="PROSITE" id="PS51032">
    <property type="entry name" value="AP2_ERF"/>
    <property type="match status" value="2"/>
</dbReference>
<evidence type="ECO:0000256" key="5">
    <source>
        <dbReference type="ARBA" id="ARBA00023242"/>
    </source>
</evidence>
<reference evidence="8 9" key="1">
    <citation type="submission" date="2019-07" db="EMBL/GenBank/DDBJ databases">
        <title>De Novo Assembly of kiwifruit Actinidia rufa.</title>
        <authorList>
            <person name="Sugita-Konishi S."/>
            <person name="Sato K."/>
            <person name="Mori E."/>
            <person name="Abe Y."/>
            <person name="Kisaki G."/>
            <person name="Hamano K."/>
            <person name="Suezawa K."/>
            <person name="Otani M."/>
            <person name="Fukuda T."/>
            <person name="Manabe T."/>
            <person name="Gomi K."/>
            <person name="Tabuchi M."/>
            <person name="Akimitsu K."/>
            <person name="Kataoka I."/>
        </authorList>
    </citation>
    <scope>NUCLEOTIDE SEQUENCE [LARGE SCALE GENOMIC DNA]</scope>
    <source>
        <strain evidence="9">cv. Fuchu</strain>
    </source>
</reference>
<feature type="compositionally biased region" description="Basic and acidic residues" evidence="6">
    <location>
        <begin position="349"/>
        <end position="366"/>
    </location>
</feature>
<evidence type="ECO:0000313" key="8">
    <source>
        <dbReference type="EMBL" id="GFZ10133.1"/>
    </source>
</evidence>
<dbReference type="PRINTS" id="PR00367">
    <property type="entry name" value="ETHRSPELEMNT"/>
</dbReference>
<dbReference type="SUPFAM" id="SSF54171">
    <property type="entry name" value="DNA-binding domain"/>
    <property type="match status" value="2"/>
</dbReference>
<evidence type="ECO:0000256" key="6">
    <source>
        <dbReference type="SAM" id="MobiDB-lite"/>
    </source>
</evidence>
<gene>
    <name evidence="8" type="ORF">Acr_21g0007320</name>
</gene>
<feature type="domain" description="AP2/ERF" evidence="7">
    <location>
        <begin position="269"/>
        <end position="328"/>
    </location>
</feature>
<feature type="domain" description="AP2/ERF" evidence="7">
    <location>
        <begin position="188"/>
        <end position="251"/>
    </location>
</feature>
<dbReference type="Gene3D" id="3.30.730.10">
    <property type="entry name" value="AP2/ERF domain"/>
    <property type="match status" value="2"/>
</dbReference>
<keyword evidence="4" id="KW-0804">Transcription</keyword>
<dbReference type="InterPro" id="IPR036955">
    <property type="entry name" value="AP2/ERF_dom_sf"/>
</dbReference>
<dbReference type="PANTHER" id="PTHR32467:SF157">
    <property type="entry name" value="AP2-LIKE ETHYLENE-RESPONSIVE TRANSCRIPTION FACTOR CRL5"/>
    <property type="match status" value="1"/>
</dbReference>
<evidence type="ECO:0000256" key="4">
    <source>
        <dbReference type="ARBA" id="ARBA00023163"/>
    </source>
</evidence>
<sequence length="493" mass="54930">MEALTRSQSEVPNSSPKLEDFLGGATMAAHQYSSQEREAAMALTLDSLYYHQNPEVHQQEQEIEAQNNPYYSGLPCNGMLYHSPLEVQTKDTQMAAMDGNWVSGHYSDHHGVVVDGGSGGVSTCGDLQSLSLSMSPGSQSSCVISSSTGTDQCNNIAIETKKRGCAIVAQKQPVHRKSIDTFGQRTSQYRGVTRHRWTGRYEAHLWDNSCKKEGQTRKGRQGGYDMEDKAARAYDLAALKYWGPSTHINFPLENYQQELEEMKNMTRQEYVAHLRRHHQHGRWQARIGRVAGNKDLYLGTFSTQEEAAEAYDIAAIKFRGVNAVTNFDISRYDVERIMASNTLLASELAKRNKDREPKTEAIECHHHSSTQNNEELVQPQSNTDNNWKMVSCQSHSPIPTNPRFDSSLDEKLLCIGNYRNSSFLQDLIGIDSVSTGQAINDEPAKFGGVHFLEPVLFGDQPEQLEGKLAPTRPAQCSSLSVSPLSVLGFHQPS</sequence>
<keyword evidence="5" id="KW-0539">Nucleus</keyword>
<dbReference type="SMART" id="SM00380">
    <property type="entry name" value="AP2"/>
    <property type="match status" value="2"/>
</dbReference>
<dbReference type="AlphaFoldDB" id="A0A7J0GH40"/>
<feature type="region of interest" description="Disordered" evidence="6">
    <location>
        <begin position="349"/>
        <end position="383"/>
    </location>
</feature>
<evidence type="ECO:0000256" key="1">
    <source>
        <dbReference type="ARBA" id="ARBA00004123"/>
    </source>
</evidence>
<dbReference type="EMBL" id="BJWL01000021">
    <property type="protein sequence ID" value="GFZ10133.1"/>
    <property type="molecule type" value="Genomic_DNA"/>
</dbReference>
<feature type="compositionally biased region" description="Polar residues" evidence="6">
    <location>
        <begin position="369"/>
        <end position="383"/>
    </location>
</feature>
<comment type="subcellular location">
    <subcellularLocation>
        <location evidence="1">Nucleus</location>
    </subcellularLocation>
</comment>
<organism evidence="8 9">
    <name type="scientific">Actinidia rufa</name>
    <dbReference type="NCBI Taxonomy" id="165716"/>
    <lineage>
        <taxon>Eukaryota</taxon>
        <taxon>Viridiplantae</taxon>
        <taxon>Streptophyta</taxon>
        <taxon>Embryophyta</taxon>
        <taxon>Tracheophyta</taxon>
        <taxon>Spermatophyta</taxon>
        <taxon>Magnoliopsida</taxon>
        <taxon>eudicotyledons</taxon>
        <taxon>Gunneridae</taxon>
        <taxon>Pentapetalae</taxon>
        <taxon>asterids</taxon>
        <taxon>Ericales</taxon>
        <taxon>Actinidiaceae</taxon>
        <taxon>Actinidia</taxon>
    </lineage>
</organism>
<dbReference type="GO" id="GO:0003700">
    <property type="term" value="F:DNA-binding transcription factor activity"/>
    <property type="evidence" value="ECO:0007669"/>
    <property type="project" value="InterPro"/>
</dbReference>
<dbReference type="FunFam" id="3.30.730.10:FF:000003">
    <property type="entry name" value="AP2-like ethylene-responsive transcription factor ANT"/>
    <property type="match status" value="1"/>
</dbReference>